<protein>
    <recommendedName>
        <fullName evidence="1">PiggyBac transposable element-derived protein domain-containing protein</fullName>
    </recommendedName>
</protein>
<dbReference type="OrthoDB" id="5915700at2759"/>
<keyword evidence="3" id="KW-1185">Reference proteome</keyword>
<name>A0A0V1AE75_9BILA</name>
<dbReference type="STRING" id="990121.A0A0V1AE75"/>
<accession>A0A0V1AE75</accession>
<dbReference type="Pfam" id="PF13843">
    <property type="entry name" value="DDE_Tnp_1_7"/>
    <property type="match status" value="1"/>
</dbReference>
<proteinExistence type="predicted"/>
<dbReference type="AlphaFoldDB" id="A0A0V1AE75"/>
<reference evidence="2 3" key="1">
    <citation type="submission" date="2015-01" db="EMBL/GenBank/DDBJ databases">
        <title>Evolution of Trichinella species and genotypes.</title>
        <authorList>
            <person name="Korhonen P.K."/>
            <person name="Edoardo P."/>
            <person name="Giuseppe L.R."/>
            <person name="Gasser R.B."/>
        </authorList>
    </citation>
    <scope>NUCLEOTIDE SEQUENCE [LARGE SCALE GENOMIC DNA]</scope>
    <source>
        <strain evidence="2">ISS2496</strain>
    </source>
</reference>
<comment type="caution">
    <text evidence="2">The sequence shown here is derived from an EMBL/GenBank/DDBJ whole genome shotgun (WGS) entry which is preliminary data.</text>
</comment>
<sequence length="241" mass="28183">MYRPFDHLTRKVQCEDQLDISGEERQIDLASTKVRQLAQPFVNSNRNVFMDRYFTSYSTVQHLLQHGLTTIGTVFAHVCRDVLACLRKAAQRDLYSTLAVYEHNRKITMINYVPRKNSNILLLTSCHTKLKVNNQQDFKRPDIITYYNLGNGGVDSMDARIEDFCYKKDQEKTKKRFMREFLAGRTHRNEVSKSKIYEQTKHAFIRYGVPKIINVTDVSYKTIKSIKTPRTRTSKEGRKST</sequence>
<dbReference type="InterPro" id="IPR029526">
    <property type="entry name" value="PGBD"/>
</dbReference>
<evidence type="ECO:0000313" key="3">
    <source>
        <dbReference type="Proteomes" id="UP000054783"/>
    </source>
</evidence>
<gene>
    <name evidence="2" type="ORF">T12_10031</name>
</gene>
<feature type="domain" description="PiggyBac transposable element-derived protein" evidence="1">
    <location>
        <begin position="23"/>
        <end position="179"/>
    </location>
</feature>
<evidence type="ECO:0000259" key="1">
    <source>
        <dbReference type="Pfam" id="PF13843"/>
    </source>
</evidence>
<organism evidence="2 3">
    <name type="scientific">Trichinella patagoniensis</name>
    <dbReference type="NCBI Taxonomy" id="990121"/>
    <lineage>
        <taxon>Eukaryota</taxon>
        <taxon>Metazoa</taxon>
        <taxon>Ecdysozoa</taxon>
        <taxon>Nematoda</taxon>
        <taxon>Enoplea</taxon>
        <taxon>Dorylaimia</taxon>
        <taxon>Trichinellida</taxon>
        <taxon>Trichinellidae</taxon>
        <taxon>Trichinella</taxon>
    </lineage>
</organism>
<dbReference type="EMBL" id="JYDQ01000006">
    <property type="protein sequence ID" value="KRY22996.1"/>
    <property type="molecule type" value="Genomic_DNA"/>
</dbReference>
<dbReference type="Proteomes" id="UP000054783">
    <property type="component" value="Unassembled WGS sequence"/>
</dbReference>
<evidence type="ECO:0000313" key="2">
    <source>
        <dbReference type="EMBL" id="KRY22996.1"/>
    </source>
</evidence>